<protein>
    <submittedName>
        <fullName evidence="1">Uncharacterized protein</fullName>
    </submittedName>
</protein>
<comment type="caution">
    <text evidence="1">The sequence shown here is derived from an EMBL/GenBank/DDBJ whole genome shotgun (WGS) entry which is preliminary data.</text>
</comment>
<dbReference type="AlphaFoldDB" id="A0A843U9E0"/>
<evidence type="ECO:0000313" key="2">
    <source>
        <dbReference type="Proteomes" id="UP000652761"/>
    </source>
</evidence>
<accession>A0A843U9E0</accession>
<dbReference type="Proteomes" id="UP000652761">
    <property type="component" value="Unassembled WGS sequence"/>
</dbReference>
<gene>
    <name evidence="1" type="ORF">Taro_012564</name>
</gene>
<organism evidence="1 2">
    <name type="scientific">Colocasia esculenta</name>
    <name type="common">Wild taro</name>
    <name type="synonym">Arum esculentum</name>
    <dbReference type="NCBI Taxonomy" id="4460"/>
    <lineage>
        <taxon>Eukaryota</taxon>
        <taxon>Viridiplantae</taxon>
        <taxon>Streptophyta</taxon>
        <taxon>Embryophyta</taxon>
        <taxon>Tracheophyta</taxon>
        <taxon>Spermatophyta</taxon>
        <taxon>Magnoliopsida</taxon>
        <taxon>Liliopsida</taxon>
        <taxon>Araceae</taxon>
        <taxon>Aroideae</taxon>
        <taxon>Colocasieae</taxon>
        <taxon>Colocasia</taxon>
    </lineage>
</organism>
<proteinExistence type="predicted"/>
<sequence>MDNGNLTKGKVMDILTKVENFMETQVSEMARLIGVSDEGVDKGLKSTLLLIKLRWMADIARKAKSDAAVKKRVSQHSEA</sequence>
<evidence type="ECO:0000313" key="1">
    <source>
        <dbReference type="EMBL" id="MQL80115.1"/>
    </source>
</evidence>
<dbReference type="EMBL" id="NMUH01000490">
    <property type="protein sequence ID" value="MQL80115.1"/>
    <property type="molecule type" value="Genomic_DNA"/>
</dbReference>
<reference evidence="1" key="1">
    <citation type="submission" date="2017-07" db="EMBL/GenBank/DDBJ databases">
        <title>Taro Niue Genome Assembly and Annotation.</title>
        <authorList>
            <person name="Atibalentja N."/>
            <person name="Keating K."/>
            <person name="Fields C.J."/>
        </authorList>
    </citation>
    <scope>NUCLEOTIDE SEQUENCE</scope>
    <source>
        <strain evidence="1">Niue_2</strain>
        <tissue evidence="1">Leaf</tissue>
    </source>
</reference>
<name>A0A843U9E0_COLES</name>
<keyword evidence="2" id="KW-1185">Reference proteome</keyword>